<accession>A0A2G0CEW0</accession>
<dbReference type="Gene3D" id="3.30.750.24">
    <property type="entry name" value="STAS domain"/>
    <property type="match status" value="1"/>
</dbReference>
<dbReference type="Proteomes" id="UP000226437">
    <property type="component" value="Unassembled WGS sequence"/>
</dbReference>
<dbReference type="RefSeq" id="WP_099106846.1">
    <property type="nucleotide sequence ID" value="NZ_JAATJF010000004.1"/>
</dbReference>
<evidence type="ECO:0000256" key="1">
    <source>
        <dbReference type="ARBA" id="ARBA00004141"/>
    </source>
</evidence>
<dbReference type="OrthoDB" id="9771198at2"/>
<organism evidence="7 8">
    <name type="scientific">Neolewinella marina</name>
    <dbReference type="NCBI Taxonomy" id="438751"/>
    <lineage>
        <taxon>Bacteria</taxon>
        <taxon>Pseudomonadati</taxon>
        <taxon>Bacteroidota</taxon>
        <taxon>Saprospiria</taxon>
        <taxon>Saprospirales</taxon>
        <taxon>Lewinellaceae</taxon>
        <taxon>Neolewinella</taxon>
    </lineage>
</organism>
<evidence type="ECO:0000256" key="3">
    <source>
        <dbReference type="ARBA" id="ARBA00022989"/>
    </source>
</evidence>
<keyword evidence="4 5" id="KW-0472">Membrane</keyword>
<feature type="transmembrane region" description="Helical" evidence="5">
    <location>
        <begin position="449"/>
        <end position="478"/>
    </location>
</feature>
<evidence type="ECO:0000256" key="5">
    <source>
        <dbReference type="SAM" id="Phobius"/>
    </source>
</evidence>
<evidence type="ECO:0000259" key="6">
    <source>
        <dbReference type="PROSITE" id="PS50801"/>
    </source>
</evidence>
<feature type="transmembrane region" description="Helical" evidence="5">
    <location>
        <begin position="392"/>
        <end position="412"/>
    </location>
</feature>
<dbReference type="AlphaFoldDB" id="A0A2G0CEW0"/>
<evidence type="ECO:0000313" key="8">
    <source>
        <dbReference type="Proteomes" id="UP000226437"/>
    </source>
</evidence>
<feature type="transmembrane region" description="Helical" evidence="5">
    <location>
        <begin position="267"/>
        <end position="285"/>
    </location>
</feature>
<name>A0A2G0CEW0_9BACT</name>
<dbReference type="GO" id="GO:0016020">
    <property type="term" value="C:membrane"/>
    <property type="evidence" value="ECO:0007669"/>
    <property type="project" value="UniProtKB-SubCell"/>
</dbReference>
<feature type="transmembrane region" description="Helical" evidence="5">
    <location>
        <begin position="127"/>
        <end position="147"/>
    </location>
</feature>
<reference evidence="7 8" key="1">
    <citation type="submission" date="2017-10" db="EMBL/GenBank/DDBJ databases">
        <title>The draft genome sequence of Lewinella marina KCTC 32374.</title>
        <authorList>
            <person name="Wang K."/>
        </authorList>
    </citation>
    <scope>NUCLEOTIDE SEQUENCE [LARGE SCALE GENOMIC DNA]</scope>
    <source>
        <strain evidence="7 8">MKG-38</strain>
    </source>
</reference>
<comment type="subcellular location">
    <subcellularLocation>
        <location evidence="1">Membrane</location>
        <topology evidence="1">Multi-pass membrane protein</topology>
    </subcellularLocation>
</comment>
<evidence type="ECO:0000256" key="4">
    <source>
        <dbReference type="ARBA" id="ARBA00023136"/>
    </source>
</evidence>
<feature type="transmembrane region" description="Helical" evidence="5">
    <location>
        <begin position="315"/>
        <end position="336"/>
    </location>
</feature>
<comment type="caution">
    <text evidence="7">The sequence shown here is derived from an EMBL/GenBank/DDBJ whole genome shotgun (WGS) entry which is preliminary data.</text>
</comment>
<protein>
    <submittedName>
        <fullName evidence="7">Sodium-independent anion transporter</fullName>
    </submittedName>
</protein>
<dbReference type="EMBL" id="PDLO01000004">
    <property type="protein sequence ID" value="PHK98460.1"/>
    <property type="molecule type" value="Genomic_DNA"/>
</dbReference>
<dbReference type="GO" id="GO:0055085">
    <property type="term" value="P:transmembrane transport"/>
    <property type="evidence" value="ECO:0007669"/>
    <property type="project" value="InterPro"/>
</dbReference>
<dbReference type="SUPFAM" id="SSF52091">
    <property type="entry name" value="SpoIIaa-like"/>
    <property type="match status" value="1"/>
</dbReference>
<feature type="transmembrane region" description="Helical" evidence="5">
    <location>
        <begin position="418"/>
        <end position="437"/>
    </location>
</feature>
<keyword evidence="3 5" id="KW-1133">Transmembrane helix</keyword>
<feature type="transmembrane region" description="Helical" evidence="5">
    <location>
        <begin position="95"/>
        <end position="115"/>
    </location>
</feature>
<feature type="transmembrane region" description="Helical" evidence="5">
    <location>
        <begin position="12"/>
        <end position="33"/>
    </location>
</feature>
<proteinExistence type="predicted"/>
<dbReference type="InterPro" id="IPR002645">
    <property type="entry name" value="STAS_dom"/>
</dbReference>
<feature type="transmembrane region" description="Helical" evidence="5">
    <location>
        <begin position="241"/>
        <end position="260"/>
    </location>
</feature>
<feature type="transmembrane region" description="Helical" evidence="5">
    <location>
        <begin position="39"/>
        <end position="58"/>
    </location>
</feature>
<keyword evidence="8" id="KW-1185">Reference proteome</keyword>
<evidence type="ECO:0000313" key="7">
    <source>
        <dbReference type="EMBL" id="PHK98460.1"/>
    </source>
</evidence>
<dbReference type="PROSITE" id="PS50801">
    <property type="entry name" value="STAS"/>
    <property type="match status" value="1"/>
</dbReference>
<evidence type="ECO:0000256" key="2">
    <source>
        <dbReference type="ARBA" id="ARBA00022692"/>
    </source>
</evidence>
<sequence>MKNPFVFDFSNLRGDFFGGLTAGIVALPLALAFGAQTALGPMSGLYGAIAIAIVAAMFGGTNTQVSGPTAPMTVVSSAIIANALVESGAETVAEALPIILATFFLAGLIEMLFGVIKLGRYIKYIPYPVVSGFMSGIGVIIIITQIFPALGYSAANDQELIAMQMPHAEEVILEEIIREEEADGALKGVMDASVIEETSRRFSEVDQQDIEARAVRLASRSAGGTVGTISNLHRPFSTPGGINWLNLFLALATIAIIYGFKRITTIVPSSLVALIIMTIVAYFFMPGQVPVIGEVQEGLPPFYFGFFSEYFGSGMLLRIIEFAFTLAALGAIDSLLTSVVADNITKTKHDPDQELIGQGLGNMAASFIGGLPGAGATMRTVINVQSGGKTKISGMIAGFFLLLVLLGLSGIVRYIPMGVLAGILITVGIGIIDYKGFRHLRSVPKGDAVVMILVLLLTVFVGLLEAVAIGMVLAAVLFMKKTADSVEEGATSSSLSEFSREKPWADEGDLIQRLGDRVFIKHLEGPLFFGFVSSFQTMVQNLPTVEVVIIRLGRVPYIDQSGLYALEDAIMDMHSRGIAVVFTGMNEQVHDMMERINLIPGLVPYEHCFPTFADARRWLGKRLEEGNLATVSDDQRNSKPAIGENIDEM</sequence>
<dbReference type="Pfam" id="PF01740">
    <property type="entry name" value="STAS"/>
    <property type="match status" value="1"/>
</dbReference>
<feature type="domain" description="STAS" evidence="6">
    <location>
        <begin position="518"/>
        <end position="619"/>
    </location>
</feature>
<gene>
    <name evidence="7" type="ORF">CGL56_12270</name>
</gene>
<dbReference type="InterPro" id="IPR036513">
    <property type="entry name" value="STAS_dom_sf"/>
</dbReference>
<keyword evidence="2 5" id="KW-0812">Transmembrane</keyword>
<dbReference type="InterPro" id="IPR011547">
    <property type="entry name" value="SLC26A/SulP_dom"/>
</dbReference>
<dbReference type="Pfam" id="PF00916">
    <property type="entry name" value="Sulfate_transp"/>
    <property type="match status" value="2"/>
</dbReference>
<dbReference type="PANTHER" id="PTHR11814">
    <property type="entry name" value="SULFATE TRANSPORTER"/>
    <property type="match status" value="1"/>
</dbReference>
<dbReference type="CDD" id="cd07042">
    <property type="entry name" value="STAS_SulP_like_sulfate_transporter"/>
    <property type="match status" value="1"/>
</dbReference>
<dbReference type="InterPro" id="IPR001902">
    <property type="entry name" value="SLC26A/SulP_fam"/>
</dbReference>